<sequence length="56" mass="6113">MKSKRNVFRKISMFALLFAVLAFISIGCASADIIYVPTDYLAIQQAIDAASLGDMI</sequence>
<dbReference type="Proteomes" id="UP000610373">
    <property type="component" value="Unassembled WGS sequence"/>
</dbReference>
<name>A0A811TBY8_9EURY</name>
<comment type="caution">
    <text evidence="1">The sequence shown here is derived from an EMBL/GenBank/DDBJ whole genome shotgun (WGS) entry which is preliminary data.</text>
</comment>
<protein>
    <submittedName>
        <fullName evidence="1">Uncharacterized protein</fullName>
    </submittedName>
</protein>
<dbReference type="AlphaFoldDB" id="A0A811TBY8"/>
<dbReference type="PROSITE" id="PS51257">
    <property type="entry name" value="PROKAR_LIPOPROTEIN"/>
    <property type="match status" value="1"/>
</dbReference>
<proteinExistence type="predicted"/>
<gene>
    <name evidence="1" type="ORF">CHKLHMKO_00221</name>
</gene>
<reference evidence="1" key="1">
    <citation type="submission" date="2020-10" db="EMBL/GenBank/DDBJ databases">
        <authorList>
            <person name="Hahn C.J."/>
            <person name="Laso-Perez R."/>
            <person name="Vulcano F."/>
            <person name="Vaziourakis K.-M."/>
            <person name="Stokke R."/>
            <person name="Steen I.H."/>
            <person name="Teske A."/>
            <person name="Boetius A."/>
            <person name="Liebeke M."/>
            <person name="Amann R."/>
            <person name="Knittel K."/>
        </authorList>
    </citation>
    <scope>NUCLEOTIDE SEQUENCE</scope>
    <source>
        <strain evidence="1">Gfbio:e3339647-f889-4370-9287-4fb5cb688e4c:AG392O15_GoMArc1</strain>
    </source>
</reference>
<evidence type="ECO:0000313" key="1">
    <source>
        <dbReference type="EMBL" id="CAD6492037.1"/>
    </source>
</evidence>
<organism evidence="1 2">
    <name type="scientific">Candidatus Argoarchaeum ethanivorans</name>
    <dbReference type="NCBI Taxonomy" id="2608793"/>
    <lineage>
        <taxon>Archaea</taxon>
        <taxon>Methanobacteriati</taxon>
        <taxon>Methanobacteriota</taxon>
        <taxon>Stenosarchaea group</taxon>
        <taxon>Methanomicrobia</taxon>
        <taxon>Methanosarcinales</taxon>
        <taxon>Methanosarcinales incertae sedis</taxon>
        <taxon>GOM Arc I cluster</taxon>
        <taxon>Candidatus Argoarchaeum</taxon>
    </lineage>
</organism>
<dbReference type="EMBL" id="CAJHIO010000009">
    <property type="protein sequence ID" value="CAD6492037.1"/>
    <property type="molecule type" value="Genomic_DNA"/>
</dbReference>
<evidence type="ECO:0000313" key="2">
    <source>
        <dbReference type="Proteomes" id="UP000610373"/>
    </source>
</evidence>
<accession>A0A811TBY8</accession>